<name>A0ABT2EHK3_9GAMM</name>
<accession>A0ABT2EHK3</accession>
<dbReference type="InterPro" id="IPR010732">
    <property type="entry name" value="T6SS_TssG-like"/>
</dbReference>
<proteinExistence type="predicted"/>
<gene>
    <name evidence="1" type="primary">tssG</name>
    <name evidence="1" type="ORF">LLY24_15995</name>
</gene>
<comment type="caution">
    <text evidence="1">The sequence shown here is derived from an EMBL/GenBank/DDBJ whole genome shotgun (WGS) entry which is preliminary data.</text>
</comment>
<organism evidence="1 2">
    <name type="scientific">Halomonas dongshanensis</name>
    <dbReference type="NCBI Taxonomy" id="2890835"/>
    <lineage>
        <taxon>Bacteria</taxon>
        <taxon>Pseudomonadati</taxon>
        <taxon>Pseudomonadota</taxon>
        <taxon>Gammaproteobacteria</taxon>
        <taxon>Oceanospirillales</taxon>
        <taxon>Halomonadaceae</taxon>
        <taxon>Halomonas</taxon>
    </lineage>
</organism>
<evidence type="ECO:0000313" key="1">
    <source>
        <dbReference type="EMBL" id="MCS2610818.1"/>
    </source>
</evidence>
<dbReference type="RefSeq" id="WP_259037315.1">
    <property type="nucleotide sequence ID" value="NZ_JAJISC010000008.1"/>
</dbReference>
<protein>
    <submittedName>
        <fullName evidence="1">Type VI secretion system baseplate subunit TssG</fullName>
    </submittedName>
</protein>
<sequence length="344" mass="38328">MDLAAGPTAPDVALAPVIHRARRYDFFHLVELLHRHHGDDLEQRPGGSVPALSRVRYRASASLGFPGSDVISLRAAAQSQHETQYEMEVSFLGLQGSQSPLPGYYLEALAHEAAHNEGATGDFLDFFNHRLLGLLHQGWRKYRHYVRYRDSASDGFSAAVFALVGLADDELRGETPINWSKMLAYAGLLAGRSRSPEVVSSIVSHCFDIARVDIDQWQHRWVEIPLDQRSRAGTSSMTLGEDMVSGSRVADIQGKFAICLRGLSLERFRDFLPDGCEHAAFKTLVSFVLREPMAYDLELELLESEVKPMRLGDEGSCQLGWTTFVDPHGEGSSRRRCVRIQMAS</sequence>
<reference evidence="1" key="1">
    <citation type="submission" date="2021-11" db="EMBL/GenBank/DDBJ databases">
        <title>Halomonas sp., isolated from a coastal aquaculture zone in Dongshan Bay.</title>
        <authorList>
            <person name="Lin W."/>
        </authorList>
    </citation>
    <scope>NUCLEOTIDE SEQUENCE</scope>
    <source>
        <strain evidence="1">Yzlin-01</strain>
    </source>
</reference>
<dbReference type="PANTHER" id="PTHR35564">
    <property type="match status" value="1"/>
</dbReference>
<dbReference type="PANTHER" id="PTHR35564:SF3">
    <property type="entry name" value="TYPE VI SECRETION SYSTEM BASEPLATE SUBUNIT TSSG"/>
    <property type="match status" value="1"/>
</dbReference>
<dbReference type="Proteomes" id="UP001165542">
    <property type="component" value="Unassembled WGS sequence"/>
</dbReference>
<keyword evidence="2" id="KW-1185">Reference proteome</keyword>
<evidence type="ECO:0000313" key="2">
    <source>
        <dbReference type="Proteomes" id="UP001165542"/>
    </source>
</evidence>
<dbReference type="Pfam" id="PF06996">
    <property type="entry name" value="T6SS_TssG"/>
    <property type="match status" value="1"/>
</dbReference>
<dbReference type="NCBIfam" id="TIGR03347">
    <property type="entry name" value="VI_chp_1"/>
    <property type="match status" value="1"/>
</dbReference>
<dbReference type="EMBL" id="JAJISC010000008">
    <property type="protein sequence ID" value="MCS2610818.1"/>
    <property type="molecule type" value="Genomic_DNA"/>
</dbReference>